<dbReference type="PROSITE" id="PS00457">
    <property type="entry name" value="NA_SOLUT_SYMP_2"/>
    <property type="match status" value="1"/>
</dbReference>
<evidence type="ECO:0000256" key="2">
    <source>
        <dbReference type="ARBA" id="ARBA00006434"/>
    </source>
</evidence>
<evidence type="ECO:0000256" key="1">
    <source>
        <dbReference type="ARBA" id="ARBA00004141"/>
    </source>
</evidence>
<proteinExistence type="inferred from homology"/>
<protein>
    <submittedName>
        <fullName evidence="10">Cation acetate symporter</fullName>
    </submittedName>
</protein>
<evidence type="ECO:0000256" key="8">
    <source>
        <dbReference type="RuleBase" id="RU362091"/>
    </source>
</evidence>
<feature type="transmembrane region" description="Helical" evidence="9">
    <location>
        <begin position="290"/>
        <end position="310"/>
    </location>
</feature>
<dbReference type="PROSITE" id="PS50283">
    <property type="entry name" value="NA_SOLUT_SYMP_3"/>
    <property type="match status" value="1"/>
</dbReference>
<comment type="similarity">
    <text evidence="2 8">Belongs to the sodium:solute symporter (SSF) (TC 2.A.21) family.</text>
</comment>
<evidence type="ECO:0000256" key="9">
    <source>
        <dbReference type="SAM" id="Phobius"/>
    </source>
</evidence>
<evidence type="ECO:0000256" key="7">
    <source>
        <dbReference type="ARBA" id="ARBA00023136"/>
    </source>
</evidence>
<dbReference type="GO" id="GO:0005886">
    <property type="term" value="C:plasma membrane"/>
    <property type="evidence" value="ECO:0007669"/>
    <property type="project" value="TreeGrafter"/>
</dbReference>
<dbReference type="AlphaFoldDB" id="A0A1P8KKA9"/>
<reference evidence="10 11" key="1">
    <citation type="submission" date="2017-01" db="EMBL/GenBank/DDBJ databases">
        <title>Genome sequencing of Arcobacter sp. LPB0137.</title>
        <authorList>
            <person name="Lee G.-W."/>
            <person name="Yi H."/>
        </authorList>
    </citation>
    <scope>NUCLEOTIDE SEQUENCE [LARGE SCALE GENOMIC DNA]</scope>
    <source>
        <strain evidence="10 11">LPB0137</strain>
    </source>
</reference>
<feature type="transmembrane region" description="Helical" evidence="9">
    <location>
        <begin position="74"/>
        <end position="95"/>
    </location>
</feature>
<dbReference type="GO" id="GO:0046942">
    <property type="term" value="P:carboxylic acid transport"/>
    <property type="evidence" value="ECO:0007669"/>
    <property type="project" value="UniProtKB-ARBA"/>
</dbReference>
<keyword evidence="4" id="KW-1003">Cell membrane</keyword>
<feature type="transmembrane region" description="Helical" evidence="9">
    <location>
        <begin position="511"/>
        <end position="532"/>
    </location>
</feature>
<dbReference type="InterPro" id="IPR050277">
    <property type="entry name" value="Sodium:Solute_Symporter"/>
</dbReference>
<dbReference type="KEGG" id="alp:LPB137_03325"/>
<evidence type="ECO:0000313" key="10">
    <source>
        <dbReference type="EMBL" id="APW64946.1"/>
    </source>
</evidence>
<dbReference type="InterPro" id="IPR038377">
    <property type="entry name" value="Na/Glc_symporter_sf"/>
</dbReference>
<keyword evidence="11" id="KW-1185">Reference proteome</keyword>
<dbReference type="STRING" id="1850254.LPB137_03325"/>
<evidence type="ECO:0000256" key="6">
    <source>
        <dbReference type="ARBA" id="ARBA00022989"/>
    </source>
</evidence>
<feature type="transmembrane region" description="Helical" evidence="9">
    <location>
        <begin position="116"/>
        <end position="134"/>
    </location>
</feature>
<comment type="subcellular location">
    <subcellularLocation>
        <location evidence="1">Membrane</location>
        <topology evidence="1">Multi-pass membrane protein</topology>
    </subcellularLocation>
</comment>
<dbReference type="Gene3D" id="1.20.1730.10">
    <property type="entry name" value="Sodium/glucose cotransporter"/>
    <property type="match status" value="1"/>
</dbReference>
<keyword evidence="5 9" id="KW-0812">Transmembrane</keyword>
<keyword evidence="7 9" id="KW-0472">Membrane</keyword>
<organism evidence="10 11">
    <name type="scientific">Poseidonibacter parvus</name>
    <dbReference type="NCBI Taxonomy" id="1850254"/>
    <lineage>
        <taxon>Bacteria</taxon>
        <taxon>Pseudomonadati</taxon>
        <taxon>Campylobacterota</taxon>
        <taxon>Epsilonproteobacteria</taxon>
        <taxon>Campylobacterales</taxon>
        <taxon>Arcobacteraceae</taxon>
        <taxon>Poseidonibacter</taxon>
    </lineage>
</organism>
<gene>
    <name evidence="10" type="ORF">LPB137_03325</name>
</gene>
<evidence type="ECO:0000256" key="5">
    <source>
        <dbReference type="ARBA" id="ARBA00022692"/>
    </source>
</evidence>
<dbReference type="Proteomes" id="UP000186074">
    <property type="component" value="Chromosome"/>
</dbReference>
<dbReference type="EMBL" id="CP019070">
    <property type="protein sequence ID" value="APW64946.1"/>
    <property type="molecule type" value="Genomic_DNA"/>
</dbReference>
<feature type="transmembrane region" description="Helical" evidence="9">
    <location>
        <begin position="544"/>
        <end position="564"/>
    </location>
</feature>
<dbReference type="PANTHER" id="PTHR48086">
    <property type="entry name" value="SODIUM/PROLINE SYMPORTER-RELATED"/>
    <property type="match status" value="1"/>
</dbReference>
<dbReference type="InterPro" id="IPR018212">
    <property type="entry name" value="Na/solute_symporter_CS"/>
</dbReference>
<keyword evidence="3" id="KW-0813">Transport</keyword>
<dbReference type="Pfam" id="PF00474">
    <property type="entry name" value="SSF"/>
    <property type="match status" value="2"/>
</dbReference>
<feature type="transmembrane region" description="Helical" evidence="9">
    <location>
        <begin position="487"/>
        <end position="505"/>
    </location>
</feature>
<dbReference type="InterPro" id="IPR001734">
    <property type="entry name" value="Na/solute_symporter"/>
</dbReference>
<dbReference type="CDD" id="cd11480">
    <property type="entry name" value="SLC5sbd_u4"/>
    <property type="match status" value="1"/>
</dbReference>
<keyword evidence="6 9" id="KW-1133">Transmembrane helix</keyword>
<feature type="transmembrane region" description="Helical" evidence="9">
    <location>
        <begin position="576"/>
        <end position="596"/>
    </location>
</feature>
<dbReference type="RefSeq" id="WP_076084374.1">
    <property type="nucleotide sequence ID" value="NZ_CP019070.1"/>
</dbReference>
<feature type="transmembrane region" description="Helical" evidence="9">
    <location>
        <begin position="6"/>
        <end position="25"/>
    </location>
</feature>
<name>A0A1P8KKA9_9BACT</name>
<dbReference type="GO" id="GO:0022857">
    <property type="term" value="F:transmembrane transporter activity"/>
    <property type="evidence" value="ECO:0007669"/>
    <property type="project" value="InterPro"/>
</dbReference>
<evidence type="ECO:0000256" key="4">
    <source>
        <dbReference type="ARBA" id="ARBA00022475"/>
    </source>
</evidence>
<dbReference type="OrthoDB" id="9764416at2"/>
<feature type="transmembrane region" description="Helical" evidence="9">
    <location>
        <begin position="146"/>
        <end position="167"/>
    </location>
</feature>
<dbReference type="InterPro" id="IPR019899">
    <property type="entry name" value="Na/solute_symporter_VC_2705"/>
</dbReference>
<dbReference type="PANTHER" id="PTHR48086:SF5">
    <property type="entry name" value="NA(+):SOLUTE SYMPORTER (SSF FAMILY)"/>
    <property type="match status" value="1"/>
</dbReference>
<sequence length="626" mass="66699">MELQSLIYLFVGISFAVYIGIALWAKAGSTKDFYVAGGGVHPIANGMATAADWMSAASFISLAGLISFKGSDGGAFLMGWTGGYVLLAMLLAPYLRKFGKFTVPDFVGDRYYSDTARLVAVISVIFVSFTYVAGQMRGVGIVFSRFLQVDVNTGVLIGMGVVFFYSVLGGMKGITYTQVAQYVVMIFAYMIPAIFLSLQVTDTFIPQLGVFGQTTFAFDSGVSVIPEGTYLLHALDQSISDLGFTEYTQPGNLWNTFMLTTALMLGTAGLPHVIVRFFTVPTVKDARISAGWALIFIAIMYTTISSVAAFSRVNLIKNLQNTEYKAFVNGEIEGNNGNWFKTWENGGLIAWHDRNGDGKIQYATGKAFDGAKGKPAFDGDKRGEDGHRLVTNGKGAADAAELAKGNGIANELYVDRDIMVLANPEIANLPNWVIAFIAAGGLAAALSTAAGLLLVIASAISHDLMGQVVYKDKETGKSTLNEKTELTYARISAVAAICVAGYLGINPPGFVAQVVALAFGIAAAAFFPTIILGVFDKRMNKEGAIAGIITGLVATVGYAFYFIWGGGKPEDYFLGISPASFGTIGTILHLVVALVISRMTPEPPQEIQDLVESIRIPSGAGEAVDH</sequence>
<dbReference type="NCBIfam" id="TIGR03648">
    <property type="entry name" value="Na_symport_lg"/>
    <property type="match status" value="1"/>
</dbReference>
<feature type="transmembrane region" description="Helical" evidence="9">
    <location>
        <begin position="432"/>
        <end position="457"/>
    </location>
</feature>
<feature type="transmembrane region" description="Helical" evidence="9">
    <location>
        <begin position="257"/>
        <end position="278"/>
    </location>
</feature>
<accession>A0A1P8KKA9</accession>
<evidence type="ECO:0000313" key="11">
    <source>
        <dbReference type="Proteomes" id="UP000186074"/>
    </source>
</evidence>
<evidence type="ECO:0000256" key="3">
    <source>
        <dbReference type="ARBA" id="ARBA00022448"/>
    </source>
</evidence>
<feature type="transmembrane region" description="Helical" evidence="9">
    <location>
        <begin position="179"/>
        <end position="198"/>
    </location>
</feature>